<proteinExistence type="inferred from homology"/>
<dbReference type="AlphaFoldDB" id="A0A9N9RUF5"/>
<sequence>MWTSEVENKFLLTPQSAIVKNIVYEILRECDIKDFVVEKKFVTFLVHLVTLQIYRQEEIDLNGRIDRNCIEEIIRICLMHIIDLNETPSNITLKMQVFFIENAKPYDEIITEYHENLSKKTSSLVKEIIEGMAKSKEELIVMQKKIIVDIILQTALGSPSNPEVVTEITKALNSIMTESDLENFVELEAHNRMESLKEIRMIVCGIVLFNKDTGVGNTMDENIPDLTKTLLKSFDSIESLLQFTLCDIMDRVNILTTAFDGALAIGKSFVLNATLLETSEINIMIDLLILNRQHEIYVRKLLGNLKFMKALIEAHVRNYAEKLLKLHETVQFRSAVPSVQIFPKFKELTEEWVALHNLSYVLSQQSQINNYLQHLSELCRQQQYDEIVHKLLGESQIETDHTRVQKRRNLKLDATSFEGTNPHVSIVQPPESNSEIEYLGFCAYVLAESKILLPSVPEMGTVLWNQKIYGFYSIEAAKLFITKPKLYINKILEVMKSSIQLVLFFNIYNAIKLIKSSPIDVDALMEGSSKSNDQETFSVDQATQTELHPVPFYKDETYVWNLWDLRRKAIELANLRRKKTSSAQTLTSYHRLDIASQRYDLHQKNSQTNETKKINTE</sequence>
<comment type="subcellular location">
    <subcellularLocation>
        <location evidence="1">Cytoplasm</location>
        <location evidence="1">Cytoskeleton</location>
        <location evidence="1">Cilium axoneme</location>
    </subcellularLocation>
</comment>
<keyword evidence="7" id="KW-0206">Cytoskeleton</keyword>
<keyword evidence="4" id="KW-0963">Cytoplasm</keyword>
<comment type="similarity">
    <text evidence="2">Belongs to the CFAP206 family.</text>
</comment>
<organism evidence="10 11">
    <name type="scientific">Chironomus riparius</name>
    <dbReference type="NCBI Taxonomy" id="315576"/>
    <lineage>
        <taxon>Eukaryota</taxon>
        <taxon>Metazoa</taxon>
        <taxon>Ecdysozoa</taxon>
        <taxon>Arthropoda</taxon>
        <taxon>Hexapoda</taxon>
        <taxon>Insecta</taxon>
        <taxon>Pterygota</taxon>
        <taxon>Neoptera</taxon>
        <taxon>Endopterygota</taxon>
        <taxon>Diptera</taxon>
        <taxon>Nematocera</taxon>
        <taxon>Chironomoidea</taxon>
        <taxon>Chironomidae</taxon>
        <taxon>Chironominae</taxon>
        <taxon>Chironomus</taxon>
    </lineage>
</organism>
<evidence type="ECO:0000256" key="3">
    <source>
        <dbReference type="ARBA" id="ARBA00021602"/>
    </source>
</evidence>
<evidence type="ECO:0000256" key="7">
    <source>
        <dbReference type="ARBA" id="ARBA00023212"/>
    </source>
</evidence>
<dbReference type="Pfam" id="PF12018">
    <property type="entry name" value="FAP206"/>
    <property type="match status" value="1"/>
</dbReference>
<keyword evidence="5" id="KW-0970">Cilium biogenesis/degradation</keyword>
<evidence type="ECO:0000256" key="5">
    <source>
        <dbReference type="ARBA" id="ARBA00022794"/>
    </source>
</evidence>
<evidence type="ECO:0000256" key="1">
    <source>
        <dbReference type="ARBA" id="ARBA00004430"/>
    </source>
</evidence>
<name>A0A9N9RUF5_9DIPT</name>
<dbReference type="GO" id="GO:0005930">
    <property type="term" value="C:axoneme"/>
    <property type="evidence" value="ECO:0007669"/>
    <property type="project" value="UniProtKB-SubCell"/>
</dbReference>
<protein>
    <recommendedName>
        <fullName evidence="3">Cilia- and flagella-associated protein 206</fullName>
    </recommendedName>
</protein>
<dbReference type="GO" id="GO:0003356">
    <property type="term" value="P:regulation of cilium beat frequency"/>
    <property type="evidence" value="ECO:0007669"/>
    <property type="project" value="TreeGrafter"/>
</dbReference>
<comment type="function">
    <text evidence="9">Essential for sperm motility and is involved in the regulation of the beating frequency of motile cilia on the epithelial cells of the respiratory tract. Required for the establishment of radial spokes in sperm flagella.</text>
</comment>
<evidence type="ECO:0000256" key="4">
    <source>
        <dbReference type="ARBA" id="ARBA00022490"/>
    </source>
</evidence>
<evidence type="ECO:0000313" key="10">
    <source>
        <dbReference type="EMBL" id="CAG9803457.1"/>
    </source>
</evidence>
<evidence type="ECO:0000256" key="8">
    <source>
        <dbReference type="ARBA" id="ARBA00023273"/>
    </source>
</evidence>
<dbReference type="PANTHER" id="PTHR21442:SF0">
    <property type="entry name" value="CILIA- AND FLAGELLA-ASSOCIATED PROTEIN 206"/>
    <property type="match status" value="1"/>
</dbReference>
<dbReference type="PANTHER" id="PTHR21442">
    <property type="entry name" value="CILIA- AND FLAGELLA-ASSOCIATED PROTEIN 206"/>
    <property type="match status" value="1"/>
</dbReference>
<dbReference type="GO" id="GO:0030030">
    <property type="term" value="P:cell projection organization"/>
    <property type="evidence" value="ECO:0007669"/>
    <property type="project" value="UniProtKB-KW"/>
</dbReference>
<gene>
    <name evidence="10" type="ORF">CHIRRI_LOCUS6357</name>
</gene>
<keyword evidence="11" id="KW-1185">Reference proteome</keyword>
<dbReference type="EMBL" id="OU895878">
    <property type="protein sequence ID" value="CAG9803457.1"/>
    <property type="molecule type" value="Genomic_DNA"/>
</dbReference>
<evidence type="ECO:0000256" key="6">
    <source>
        <dbReference type="ARBA" id="ARBA00023069"/>
    </source>
</evidence>
<evidence type="ECO:0000313" key="11">
    <source>
        <dbReference type="Proteomes" id="UP001153620"/>
    </source>
</evidence>
<dbReference type="InterPro" id="IPR021897">
    <property type="entry name" value="FAP206"/>
</dbReference>
<accession>A0A9N9RUF5</accession>
<evidence type="ECO:0000256" key="9">
    <source>
        <dbReference type="ARBA" id="ARBA00045321"/>
    </source>
</evidence>
<dbReference type="Proteomes" id="UP001153620">
    <property type="component" value="Chromosome 2"/>
</dbReference>
<dbReference type="GO" id="GO:0036064">
    <property type="term" value="C:ciliary basal body"/>
    <property type="evidence" value="ECO:0007669"/>
    <property type="project" value="TreeGrafter"/>
</dbReference>
<keyword evidence="6" id="KW-0969">Cilium</keyword>
<reference evidence="10" key="1">
    <citation type="submission" date="2022-01" db="EMBL/GenBank/DDBJ databases">
        <authorList>
            <person name="King R."/>
        </authorList>
    </citation>
    <scope>NUCLEOTIDE SEQUENCE</scope>
</reference>
<evidence type="ECO:0000256" key="2">
    <source>
        <dbReference type="ARBA" id="ARBA00010500"/>
    </source>
</evidence>
<keyword evidence="8" id="KW-0966">Cell projection</keyword>
<reference evidence="10" key="2">
    <citation type="submission" date="2022-10" db="EMBL/GenBank/DDBJ databases">
        <authorList>
            <consortium name="ENA_rothamsted_submissions"/>
            <consortium name="culmorum"/>
            <person name="King R."/>
        </authorList>
    </citation>
    <scope>NUCLEOTIDE SEQUENCE</scope>
</reference>
<dbReference type="OrthoDB" id="10251073at2759"/>